<reference evidence="2 3" key="2">
    <citation type="journal article" date="2013" name="PLoS ONE">
        <title>Whole genome mapping and re-organization of the nuclear and mitochondrial genomes of Babesia microti isolates.</title>
        <authorList>
            <person name="Cornillot E."/>
            <person name="Dassouli A."/>
            <person name="Garg A."/>
            <person name="Pachikara N."/>
            <person name="Randazzo S."/>
            <person name="Depoix D."/>
            <person name="Carcy B."/>
            <person name="Delbecq S."/>
            <person name="Frutos R."/>
            <person name="Silva J.C."/>
            <person name="Sutton R."/>
            <person name="Krause P.J."/>
            <person name="Mamoun C.B."/>
        </authorList>
    </citation>
    <scope>NUCLEOTIDE SEQUENCE [LARGE SCALE GENOMIC DNA]</scope>
    <source>
        <strain evidence="2 3">RI</strain>
    </source>
</reference>
<dbReference type="RefSeq" id="XP_012647182.1">
    <property type="nucleotide sequence ID" value="XM_012791728.1"/>
</dbReference>
<organism evidence="2 3">
    <name type="scientific">Babesia microti (strain RI)</name>
    <dbReference type="NCBI Taxonomy" id="1133968"/>
    <lineage>
        <taxon>Eukaryota</taxon>
        <taxon>Sar</taxon>
        <taxon>Alveolata</taxon>
        <taxon>Apicomplexa</taxon>
        <taxon>Aconoidasida</taxon>
        <taxon>Piroplasmida</taxon>
        <taxon>Babesiidae</taxon>
        <taxon>Babesia</taxon>
    </lineage>
</organism>
<name>I7I7S4_BABMR</name>
<feature type="compositionally biased region" description="Basic and acidic residues" evidence="1">
    <location>
        <begin position="250"/>
        <end position="261"/>
    </location>
</feature>
<reference evidence="2 3" key="3">
    <citation type="journal article" date="2016" name="Sci. Rep.">
        <title>Genome-wide diversity and gene expression profiling of Babesia microti isolates identify polymorphic genes that mediate host-pathogen interactions.</title>
        <authorList>
            <person name="Silva J.C."/>
            <person name="Cornillot E."/>
            <person name="McCracken C."/>
            <person name="Usmani-Brown S."/>
            <person name="Dwivedi A."/>
            <person name="Ifeonu O.O."/>
            <person name="Crabtree J."/>
            <person name="Gotia H.T."/>
            <person name="Virji A.Z."/>
            <person name="Reynes C."/>
            <person name="Colinge J."/>
            <person name="Kumar V."/>
            <person name="Lawres L."/>
            <person name="Pazzi J.E."/>
            <person name="Pablo J.V."/>
            <person name="Hung C."/>
            <person name="Brancato J."/>
            <person name="Kumari P."/>
            <person name="Orvis J."/>
            <person name="Tretina K."/>
            <person name="Chibucos M."/>
            <person name="Ott S."/>
            <person name="Sadzewicz L."/>
            <person name="Sengamalay N."/>
            <person name="Shetty A.C."/>
            <person name="Su Q."/>
            <person name="Tallon L."/>
            <person name="Fraser C.M."/>
            <person name="Frutos R."/>
            <person name="Molina D.M."/>
            <person name="Krause P.J."/>
            <person name="Ben Mamoun C."/>
        </authorList>
    </citation>
    <scope>NUCLEOTIDE SEQUENCE [LARGE SCALE GENOMIC DNA]</scope>
    <source>
        <strain evidence="2 3">RI</strain>
    </source>
</reference>
<evidence type="ECO:0000313" key="2">
    <source>
        <dbReference type="EMBL" id="CCF72573.1"/>
    </source>
</evidence>
<dbReference type="VEuPathDB" id="PiroplasmaDB:BMR1_01G00510"/>
<reference evidence="2 3" key="1">
    <citation type="journal article" date="2012" name="Nucleic Acids Res.">
        <title>Sequencing of the smallest Apicomplexan genome from the human pathogen Babesia microti.</title>
        <authorList>
            <person name="Cornillot E."/>
            <person name="Hadj-Kaddour K."/>
            <person name="Dassouli A."/>
            <person name="Noel B."/>
            <person name="Ranwez V."/>
            <person name="Vacherie B."/>
            <person name="Augagneur Y."/>
            <person name="Bres V."/>
            <person name="Duclos A."/>
            <person name="Randazzo S."/>
            <person name="Carcy B."/>
            <person name="Debierre-Grockiego F."/>
            <person name="Delbecq S."/>
            <person name="Moubri-Menage K."/>
            <person name="Shams-Eldin H."/>
            <person name="Usmani-Brown S."/>
            <person name="Bringaud F."/>
            <person name="Wincker P."/>
            <person name="Vivares C.P."/>
            <person name="Schwarz R.T."/>
            <person name="Schetters T.P."/>
            <person name="Krause P.J."/>
            <person name="Gorenflot A."/>
            <person name="Berry V."/>
            <person name="Barbe V."/>
            <person name="Ben Mamoun C."/>
        </authorList>
    </citation>
    <scope>NUCLEOTIDE SEQUENCE [LARGE SCALE GENOMIC DNA]</scope>
    <source>
        <strain evidence="2 3">RI</strain>
    </source>
</reference>
<feature type="compositionally biased region" description="Polar residues" evidence="1">
    <location>
        <begin position="236"/>
        <end position="249"/>
    </location>
</feature>
<feature type="region of interest" description="Disordered" evidence="1">
    <location>
        <begin position="605"/>
        <end position="630"/>
    </location>
</feature>
<gene>
    <name evidence="2" type="ORF">BMR1_01G00510</name>
</gene>
<keyword evidence="3" id="KW-1185">Reference proteome</keyword>
<dbReference type="AlphaFoldDB" id="I7I7S4"/>
<dbReference type="KEGG" id="bmic:BMR1_01G00510"/>
<dbReference type="GeneID" id="24423183"/>
<evidence type="ECO:0000256" key="1">
    <source>
        <dbReference type="SAM" id="MobiDB-lite"/>
    </source>
</evidence>
<dbReference type="EMBL" id="FO082871">
    <property type="protein sequence ID" value="CCF72573.1"/>
    <property type="molecule type" value="Genomic_DNA"/>
</dbReference>
<dbReference type="Proteomes" id="UP000002899">
    <property type="component" value="Chromosome I"/>
</dbReference>
<sequence>MKKMDNSDTKLNKNATHTHDPCTNTQFIGLPLEYNDISPKSFCSNDFEVDFDNNIFRTSASRDESVFIRNSSITSNSESATHPGHTDNILGHSYFSEKKLNYGQILQQNDQKCASISLEDAMGSMIDIGKGTIFCSNTSLDSTINYSSTLGDSTNILGESFLELHTVTANYSNPSNDNTNWINHNINTLYDYQQRENEGDCGTPQGKNENMRQSLLFLSSWEVEDENIKFKRETPRSSSNLLPYSGNSVKESRITEPTPERSEFTLAQSNLWPIATSNEYKTTVTGEGRDCDMCKSPDAKAMDPNNPATNYKLQIFHKALKPLGAKSESDNLDIGLYFILKQGGIDSNSAKYILLDPQIKMTIHYQKVTSDTDSSNEDLSQANQNFKKWYDLQLSHLYQKYHSNSSTNHTPSVSGLAKFVSAVDWSRKDCVKAALDAQKFWNPFSIFGSAPPSVHLPDIFDYNFYKNFAPLEVLKTNAVFKGLCNMEQINIDNGLNDCDWPLVREYLEKRWNNQVSLDCDWQCDELEISEVFWYLNIMSKHQDQSHSVYTLEPCYCVTPDPQFSRGLMWNDPRCNPIYPRPSLYHPDQLELMNPKSIQELDFGHVNSQSQQQRENSADSIPLDDLPDTPEMIELQNPESCQIDVSLGEVYPLALSQITLCPYRRHPYIDQSYHFPCPQYHSPFGTFTYPSQAVSVAPNTSTPLACATVSAGGGKRRKGLHQYDYQPARVKHKLNFLRKS</sequence>
<evidence type="ECO:0000313" key="3">
    <source>
        <dbReference type="Proteomes" id="UP000002899"/>
    </source>
</evidence>
<accession>I7I7S4</accession>
<protein>
    <submittedName>
        <fullName evidence="2">Uncharacterized protein</fullName>
    </submittedName>
</protein>
<proteinExistence type="predicted"/>
<dbReference type="OrthoDB" id="339519at2759"/>
<feature type="compositionally biased region" description="Polar residues" evidence="1">
    <location>
        <begin position="605"/>
        <end position="618"/>
    </location>
</feature>
<feature type="region of interest" description="Disordered" evidence="1">
    <location>
        <begin position="232"/>
        <end position="261"/>
    </location>
</feature>